<protein>
    <submittedName>
        <fullName evidence="1">Uncharacterized protein</fullName>
    </submittedName>
</protein>
<evidence type="ECO:0000313" key="2">
    <source>
        <dbReference type="Proteomes" id="UP001213646"/>
    </source>
</evidence>
<gene>
    <name evidence="1" type="ORF">PQG89_11085</name>
</gene>
<organism evidence="1 2">
    <name type="scientific">Parabacteroides johnsonii</name>
    <dbReference type="NCBI Taxonomy" id="387661"/>
    <lineage>
        <taxon>Bacteria</taxon>
        <taxon>Pseudomonadati</taxon>
        <taxon>Bacteroidota</taxon>
        <taxon>Bacteroidia</taxon>
        <taxon>Bacteroidales</taxon>
        <taxon>Tannerellaceae</taxon>
        <taxon>Parabacteroides</taxon>
    </lineage>
</organism>
<accession>A0AAW6I9I6</accession>
<dbReference type="EMBL" id="JAQPYX010000089">
    <property type="protein sequence ID" value="MDC7149968.1"/>
    <property type="molecule type" value="Genomic_DNA"/>
</dbReference>
<dbReference type="AlphaFoldDB" id="A0AAW6I9I6"/>
<sequence>MANYATNIFYASTENQNDLNKIEAFLDDNFSCYANKYGNSVDAEFPSRWEYPEKEMDQLVASLEAKDKVYIKILTYEFKNEYVSFRIFSQGKWEIKYNSDEQQNI</sequence>
<dbReference type="RefSeq" id="WP_272696715.1">
    <property type="nucleotide sequence ID" value="NZ_JAQPYW010000050.1"/>
</dbReference>
<reference evidence="1" key="1">
    <citation type="submission" date="2023-01" db="EMBL/GenBank/DDBJ databases">
        <title>Exploring GABA producing Bacteroides strains toward improving mental health.</title>
        <authorList>
            <person name="Yousuf B."/>
            <person name="Bouhlel N.E."/>
            <person name="Mottawea W."/>
            <person name="Hammami R."/>
        </authorList>
    </citation>
    <scope>NUCLEOTIDE SEQUENCE</scope>
    <source>
        <strain evidence="1">UO.H1047</strain>
    </source>
</reference>
<dbReference type="Proteomes" id="UP001213646">
    <property type="component" value="Unassembled WGS sequence"/>
</dbReference>
<evidence type="ECO:0000313" key="1">
    <source>
        <dbReference type="EMBL" id="MDC7149968.1"/>
    </source>
</evidence>
<name>A0AAW6I9I6_9BACT</name>
<proteinExistence type="predicted"/>
<comment type="caution">
    <text evidence="1">The sequence shown here is derived from an EMBL/GenBank/DDBJ whole genome shotgun (WGS) entry which is preliminary data.</text>
</comment>